<dbReference type="SUPFAM" id="SSF49899">
    <property type="entry name" value="Concanavalin A-like lectins/glucanases"/>
    <property type="match status" value="2"/>
</dbReference>
<dbReference type="Pfam" id="PF00622">
    <property type="entry name" value="SPRY"/>
    <property type="match status" value="1"/>
</dbReference>
<name>A0A6G1BCD3_CROCR</name>
<dbReference type="EMBL" id="VOAJ01001056">
    <property type="protein sequence ID" value="KAF0885347.1"/>
    <property type="molecule type" value="Genomic_DNA"/>
</dbReference>
<dbReference type="PROSITE" id="PS50188">
    <property type="entry name" value="B302_SPRY"/>
    <property type="match status" value="1"/>
</dbReference>
<dbReference type="Pfam" id="PF15227">
    <property type="entry name" value="zf-C3HC4_4"/>
    <property type="match status" value="2"/>
</dbReference>
<organism evidence="9 10">
    <name type="scientific">Crocuta crocuta</name>
    <name type="common">Spotted hyena</name>
    <dbReference type="NCBI Taxonomy" id="9678"/>
    <lineage>
        <taxon>Eukaryota</taxon>
        <taxon>Metazoa</taxon>
        <taxon>Chordata</taxon>
        <taxon>Craniata</taxon>
        <taxon>Vertebrata</taxon>
        <taxon>Euteleostomi</taxon>
        <taxon>Mammalia</taxon>
        <taxon>Eutheria</taxon>
        <taxon>Laurasiatheria</taxon>
        <taxon>Carnivora</taxon>
        <taxon>Feliformia</taxon>
        <taxon>Hyaenidae</taxon>
        <taxon>Crocuta</taxon>
    </lineage>
</organism>
<accession>A0A6G1BCD3</accession>
<dbReference type="InterPro" id="IPR017907">
    <property type="entry name" value="Znf_RING_CS"/>
</dbReference>
<dbReference type="CDD" id="cd15829">
    <property type="entry name" value="SPRY_PRY_TRIM75"/>
    <property type="match status" value="1"/>
</dbReference>
<dbReference type="OrthoDB" id="654191at2759"/>
<dbReference type="InterPro" id="IPR035785">
    <property type="entry name" value="SPRY/PRY_TRIM75"/>
</dbReference>
<dbReference type="Proteomes" id="UP000475037">
    <property type="component" value="Unassembled WGS sequence"/>
</dbReference>
<gene>
    <name evidence="9" type="primary">Trim60</name>
    <name evidence="9" type="ORF">FOF47_R21172</name>
</gene>
<dbReference type="InterPro" id="IPR006574">
    <property type="entry name" value="PRY"/>
</dbReference>
<dbReference type="SMART" id="SM00184">
    <property type="entry name" value="RING"/>
    <property type="match status" value="2"/>
</dbReference>
<dbReference type="SMART" id="SM00336">
    <property type="entry name" value="BBOX"/>
    <property type="match status" value="2"/>
</dbReference>
<dbReference type="PROSITE" id="PS50089">
    <property type="entry name" value="ZF_RING_2"/>
    <property type="match status" value="2"/>
</dbReference>
<dbReference type="Pfam" id="PF00643">
    <property type="entry name" value="zf-B_box"/>
    <property type="match status" value="2"/>
</dbReference>
<dbReference type="InterPro" id="IPR000315">
    <property type="entry name" value="Znf_B-box"/>
</dbReference>
<dbReference type="InterPro" id="IPR001841">
    <property type="entry name" value="Znf_RING"/>
</dbReference>
<dbReference type="SMART" id="SM00449">
    <property type="entry name" value="SPRY"/>
    <property type="match status" value="1"/>
</dbReference>
<dbReference type="AlphaFoldDB" id="A0A6G1BCD3"/>
<evidence type="ECO:0000259" key="6">
    <source>
        <dbReference type="PROSITE" id="PS50089"/>
    </source>
</evidence>
<dbReference type="Pfam" id="PF13765">
    <property type="entry name" value="PRY"/>
    <property type="match status" value="2"/>
</dbReference>
<dbReference type="PROSITE" id="PS00518">
    <property type="entry name" value="ZF_RING_1"/>
    <property type="match status" value="2"/>
</dbReference>
<keyword evidence="3" id="KW-0862">Zinc</keyword>
<protein>
    <submittedName>
        <fullName evidence="9">TRI60 protein</fullName>
    </submittedName>
</protein>
<evidence type="ECO:0000313" key="10">
    <source>
        <dbReference type="Proteomes" id="UP000475037"/>
    </source>
</evidence>
<dbReference type="SMART" id="SM00589">
    <property type="entry name" value="PRY"/>
    <property type="match status" value="2"/>
</dbReference>
<feature type="non-terminal residue" evidence="9">
    <location>
        <position position="784"/>
    </location>
</feature>
<evidence type="ECO:0000256" key="1">
    <source>
        <dbReference type="ARBA" id="ARBA00022723"/>
    </source>
</evidence>
<feature type="domain" description="RING-type" evidence="6">
    <location>
        <begin position="333"/>
        <end position="374"/>
    </location>
</feature>
<dbReference type="SUPFAM" id="SSF57850">
    <property type="entry name" value="RING/U-box"/>
    <property type="match status" value="2"/>
</dbReference>
<evidence type="ECO:0000256" key="2">
    <source>
        <dbReference type="ARBA" id="ARBA00022771"/>
    </source>
</evidence>
<keyword evidence="1" id="KW-0479">Metal-binding</keyword>
<dbReference type="InterPro" id="IPR013083">
    <property type="entry name" value="Znf_RING/FYVE/PHD"/>
</dbReference>
<sequence>LAELHAEASCPICLDPLTDPVTIACGHNFCVGCIGQRWEGLEHILPCPVCLHHCPDRDFRRNTQLRHVTGLVRQLPGARSKRKVQDERPLCERHNQALALFCEKDLELLCPQCRVSSDHQDHPLIPMEQAAAGHRKKLKSYIEPLMNQVEDAEKGLKMQVSKLFQSRWKLENRRSKLRSEFEQFRHFLGKEQGTIHIRLLIEENRVQEKLIENKNQLSDYLSTLRSLISEITKKRLQTDLDLLTGIESLHNMYEQLETPAVFSYKLRKEICSLPPQYFGLQKTISTFQVDLTLDPQTAHHNLLISEDRKTITFQKMKPSAMSALAGLQAQANCPVCLDYLRDPVTTECGHNFCRCCIQQSWADRSDSFPCPVCRHAGQKRHLRSNMQLGRMVDIAQRLHITRSKRKRQDERHLCEKHKQVLTLFCEDDLQVLCPMCVRPPDHQGHWVRPAEEAASHHRQRLSGYIEPLEKQVANVEKLVATQERKLIELREQVQCQKQKLASEFKYLNQFVDREQEAVLSRLAEEEKDIQQMLCANITEFSDHVSTLQDLLKEVAERSVMSEVKLLTDIRSIHDRCECPKPPDLYSFQLRREGCSLPPQYLVLQKIIQRFQREVTLDPETAHPHLLVSEDKKSVTFVKKKPSIPQNPERFMMDPIILGSEGFDGGRHYWEVQLDDKSEWAVGVCEDLLSWKGKWPLSAQSRCWTIQLQNGGYVAQAAVPVTLVLKEKPREVGIYLDYELGKISFYCLNDRSHIHSFTDAFSEVLKPYFCMGQDPKPLTICAVRD</sequence>
<evidence type="ECO:0000256" key="5">
    <source>
        <dbReference type="SAM" id="Coils"/>
    </source>
</evidence>
<dbReference type="InterPro" id="IPR001870">
    <property type="entry name" value="B30.2/SPRY"/>
</dbReference>
<evidence type="ECO:0000313" key="9">
    <source>
        <dbReference type="EMBL" id="KAF0885347.1"/>
    </source>
</evidence>
<dbReference type="Gene3D" id="3.30.40.10">
    <property type="entry name" value="Zinc/RING finger domain, C3HC4 (zinc finger)"/>
    <property type="match status" value="2"/>
</dbReference>
<dbReference type="CDD" id="cd16607">
    <property type="entry name" value="RING-HC_TRIM60-like_C-IV"/>
    <property type="match status" value="1"/>
</dbReference>
<reference evidence="9 10" key="1">
    <citation type="submission" date="2019-11" db="EMBL/GenBank/DDBJ databases">
        <authorList>
            <person name="Yang C."/>
            <person name="Li F."/>
        </authorList>
    </citation>
    <scope>NUCLEOTIDE SEQUENCE [LARGE SCALE GENOMIC DNA]</scope>
    <source>
        <strain evidence="9">KB4526</strain>
        <tissue evidence="9">Muscle</tissue>
    </source>
</reference>
<feature type="domain" description="B box-type" evidence="7">
    <location>
        <begin position="86"/>
        <end position="127"/>
    </location>
</feature>
<dbReference type="PRINTS" id="PR01407">
    <property type="entry name" value="BUTYPHLNCDUF"/>
</dbReference>
<dbReference type="InterPro" id="IPR013320">
    <property type="entry name" value="ConA-like_dom_sf"/>
</dbReference>
<evidence type="ECO:0000256" key="4">
    <source>
        <dbReference type="PROSITE-ProRule" id="PRU00024"/>
    </source>
</evidence>
<keyword evidence="5" id="KW-0175">Coiled coil</keyword>
<dbReference type="PANTHER" id="PTHR24103">
    <property type="entry name" value="E3 UBIQUITIN-PROTEIN LIGASE TRIM"/>
    <property type="match status" value="1"/>
</dbReference>
<feature type="coiled-coil region" evidence="5">
    <location>
        <begin position="465"/>
        <end position="499"/>
    </location>
</feature>
<dbReference type="Gene3D" id="3.30.160.60">
    <property type="entry name" value="Classic Zinc Finger"/>
    <property type="match status" value="2"/>
</dbReference>
<keyword evidence="2 4" id="KW-0863">Zinc-finger</keyword>
<feature type="non-terminal residue" evidence="9">
    <location>
        <position position="1"/>
    </location>
</feature>
<dbReference type="InterPro" id="IPR003879">
    <property type="entry name" value="Butyrophylin_SPRY"/>
</dbReference>
<keyword evidence="10" id="KW-1185">Reference proteome</keyword>
<dbReference type="InterPro" id="IPR003877">
    <property type="entry name" value="SPRY_dom"/>
</dbReference>
<feature type="domain" description="B30.2/SPRY" evidence="8">
    <location>
        <begin position="594"/>
        <end position="784"/>
    </location>
</feature>
<evidence type="ECO:0000259" key="8">
    <source>
        <dbReference type="PROSITE" id="PS50188"/>
    </source>
</evidence>
<proteinExistence type="predicted"/>
<evidence type="ECO:0000256" key="3">
    <source>
        <dbReference type="ARBA" id="ARBA00022833"/>
    </source>
</evidence>
<evidence type="ECO:0000259" key="7">
    <source>
        <dbReference type="PROSITE" id="PS50119"/>
    </source>
</evidence>
<feature type="domain" description="RING-type" evidence="6">
    <location>
        <begin position="10"/>
        <end position="50"/>
    </location>
</feature>
<dbReference type="FunFam" id="2.60.120.920:FF:000004">
    <property type="entry name" value="Butyrophilin subfamily 1 member A1"/>
    <property type="match status" value="1"/>
</dbReference>
<dbReference type="InterPro" id="IPR043136">
    <property type="entry name" value="B30.2/SPRY_sf"/>
</dbReference>
<feature type="domain" description="B box-type" evidence="7">
    <location>
        <begin position="409"/>
        <end position="450"/>
    </location>
</feature>
<dbReference type="Gene3D" id="2.60.120.920">
    <property type="match status" value="2"/>
</dbReference>
<dbReference type="InterPro" id="IPR050143">
    <property type="entry name" value="TRIM/RBCC"/>
</dbReference>
<dbReference type="PROSITE" id="PS50119">
    <property type="entry name" value="ZF_BBOX"/>
    <property type="match status" value="2"/>
</dbReference>
<comment type="caution">
    <text evidence="9">The sequence shown here is derived from an EMBL/GenBank/DDBJ whole genome shotgun (WGS) entry which is preliminary data.</text>
</comment>
<dbReference type="SUPFAM" id="SSF57845">
    <property type="entry name" value="B-box zinc-binding domain"/>
    <property type="match status" value="2"/>
</dbReference>
<dbReference type="GO" id="GO:0008270">
    <property type="term" value="F:zinc ion binding"/>
    <property type="evidence" value="ECO:0007669"/>
    <property type="project" value="UniProtKB-KW"/>
</dbReference>